<evidence type="ECO:0000256" key="1">
    <source>
        <dbReference type="SAM" id="Phobius"/>
    </source>
</evidence>
<gene>
    <name evidence="2" type="ORF">AYW79_13040</name>
</gene>
<protein>
    <submittedName>
        <fullName evidence="2">Uncharacterized protein</fullName>
    </submittedName>
</protein>
<accession>A0A853KC37</accession>
<organism evidence="2 3">
    <name type="scientific">Ferroacidibacillus organovorans</name>
    <dbReference type="NCBI Taxonomy" id="1765683"/>
    <lineage>
        <taxon>Bacteria</taxon>
        <taxon>Bacillati</taxon>
        <taxon>Bacillota</taxon>
        <taxon>Bacilli</taxon>
        <taxon>Bacillales</taxon>
        <taxon>Alicyclobacillaceae</taxon>
        <taxon>Ferroacidibacillus</taxon>
    </lineage>
</organism>
<feature type="transmembrane region" description="Helical" evidence="1">
    <location>
        <begin position="6"/>
        <end position="26"/>
    </location>
</feature>
<proteinExistence type="predicted"/>
<name>A0A853KC37_9BACL</name>
<keyword evidence="1" id="KW-0472">Membrane</keyword>
<comment type="caution">
    <text evidence="2">The sequence shown here is derived from an EMBL/GenBank/DDBJ whole genome shotgun (WGS) entry which is preliminary data.</text>
</comment>
<keyword evidence="1" id="KW-0812">Transmembrane</keyword>
<dbReference type="EMBL" id="LSUQ01000059">
    <property type="protein sequence ID" value="OAG92860.1"/>
    <property type="molecule type" value="Genomic_DNA"/>
</dbReference>
<evidence type="ECO:0000313" key="2">
    <source>
        <dbReference type="EMBL" id="OAG92860.1"/>
    </source>
</evidence>
<reference evidence="2 3" key="1">
    <citation type="submission" date="2016-02" db="EMBL/GenBank/DDBJ databases">
        <title>Draft genome sequence of Acidibacillus ferrooxidans SLC66.</title>
        <authorList>
            <person name="Oliveira G."/>
            <person name="Nancucheo I."/>
            <person name="Dall'Agnol H."/>
            <person name="Johnson B."/>
            <person name="Oliveira R."/>
            <person name="Nunes G.L."/>
            <person name="Tzotzos G."/>
            <person name="Orellana S.C."/>
            <person name="Salim A.C."/>
            <person name="Araujo F.M."/>
        </authorList>
    </citation>
    <scope>NUCLEOTIDE SEQUENCE [LARGE SCALE GENOMIC DNA]</scope>
    <source>
        <strain evidence="2 3">SLC66</strain>
    </source>
</reference>
<dbReference type="Proteomes" id="UP000077421">
    <property type="component" value="Unassembled WGS sequence"/>
</dbReference>
<sequence length="97" mass="11419">MSKLKRWWFPTLLALIILFVCDFLFFTRPLISYQRALRIANEKVKNVASSSQVQFGEVRLAWYDNGRLFDPRRVYIVTGQDNARQFTINYVQALVDA</sequence>
<evidence type="ECO:0000313" key="3">
    <source>
        <dbReference type="Proteomes" id="UP000077421"/>
    </source>
</evidence>
<dbReference type="AlphaFoldDB" id="A0A853KC37"/>
<keyword evidence="1" id="KW-1133">Transmembrane helix</keyword>